<keyword evidence="1" id="KW-1133">Transmembrane helix</keyword>
<sequence length="172" mass="20021">MTQVWPIFLGILIIVILTLIFKEKDHFFFVKALVLFAGMLLFSTVNFLIFFFISFLFIRTDHILKLGNLFVLLGILVIISGILLYIGLRLFNKIFPLSVTTLTLIEYYIQWTLIYVTVYQAIFSNVKKITSVAHYIRVGNFLDPNLFVVIILPSFISAWIAVVLFKRYRRAI</sequence>
<protein>
    <submittedName>
        <fullName evidence="2">Uncharacterized protein</fullName>
    </submittedName>
</protein>
<dbReference type="Proteomes" id="UP000009320">
    <property type="component" value="Unassembled WGS sequence"/>
</dbReference>
<organism evidence="2 3">
    <name type="scientific">Lactobacillus hominis DSM 23910 = CRBIP 24.179</name>
    <dbReference type="NCBI Taxonomy" id="1423758"/>
    <lineage>
        <taxon>Bacteria</taxon>
        <taxon>Bacillati</taxon>
        <taxon>Bacillota</taxon>
        <taxon>Bacilli</taxon>
        <taxon>Lactobacillales</taxon>
        <taxon>Lactobacillaceae</taxon>
        <taxon>Lactobacillus</taxon>
    </lineage>
</organism>
<feature type="transmembrane region" description="Helical" evidence="1">
    <location>
        <begin position="108"/>
        <end position="126"/>
    </location>
</feature>
<gene>
    <name evidence="2" type="ORF">BN55_03275</name>
</gene>
<dbReference type="eggNOG" id="ENOG5034049">
    <property type="taxonomic scope" value="Bacteria"/>
</dbReference>
<comment type="caution">
    <text evidence="2">The sequence shown here is derived from an EMBL/GenBank/DDBJ whole genome shotgun (WGS) entry which is preliminary data.</text>
</comment>
<accession>I7KG53</accession>
<dbReference type="OrthoDB" id="4404008at2"/>
<feature type="transmembrane region" description="Helical" evidence="1">
    <location>
        <begin position="33"/>
        <end position="57"/>
    </location>
</feature>
<reference evidence="2 3" key="1">
    <citation type="submission" date="2012-06" db="EMBL/GenBank/DDBJ databases">
        <title>Draft Genome Sequence of Lactobacillus hominis Strain CRBIP 24.179T, isolated from human intestine.</title>
        <authorList>
            <person name="Cousin S."/>
            <person name="Ma L."/>
            <person name="Bizet C."/>
            <person name="Loux V."/>
            <person name="Bouchier C."/>
            <person name="Clermont D."/>
            <person name="Creno S."/>
        </authorList>
    </citation>
    <scope>NUCLEOTIDE SEQUENCE [LARGE SCALE GENOMIC DNA]</scope>
    <source>
        <strain evidence="3">CRBIP 24.179T</strain>
    </source>
</reference>
<evidence type="ECO:0000256" key="1">
    <source>
        <dbReference type="SAM" id="Phobius"/>
    </source>
</evidence>
<evidence type="ECO:0000313" key="2">
    <source>
        <dbReference type="EMBL" id="CCI80945.1"/>
    </source>
</evidence>
<dbReference type="GeneID" id="82846233"/>
<feature type="transmembrane region" description="Helical" evidence="1">
    <location>
        <begin position="69"/>
        <end position="88"/>
    </location>
</feature>
<dbReference type="AlphaFoldDB" id="I7KG53"/>
<keyword evidence="1" id="KW-0812">Transmembrane</keyword>
<dbReference type="STRING" id="1423758.FC41_GL000290"/>
<dbReference type="RefSeq" id="WP_008469518.1">
    <property type="nucleotide sequence ID" value="NZ_AYZP01000001.1"/>
</dbReference>
<name>I7KG53_9LACO</name>
<keyword evidence="3" id="KW-1185">Reference proteome</keyword>
<keyword evidence="1" id="KW-0472">Membrane</keyword>
<proteinExistence type="predicted"/>
<evidence type="ECO:0000313" key="3">
    <source>
        <dbReference type="Proteomes" id="UP000009320"/>
    </source>
</evidence>
<dbReference type="EMBL" id="CAKE01000001">
    <property type="protein sequence ID" value="CCI80945.1"/>
    <property type="molecule type" value="Genomic_DNA"/>
</dbReference>
<feature type="transmembrane region" description="Helical" evidence="1">
    <location>
        <begin position="146"/>
        <end position="165"/>
    </location>
</feature>
<feature type="transmembrane region" description="Helical" evidence="1">
    <location>
        <begin position="6"/>
        <end position="21"/>
    </location>
</feature>
<dbReference type="PATRIC" id="fig|1423758.3.peg.293"/>